<proteinExistence type="predicted"/>
<reference evidence="1" key="2">
    <citation type="journal article" date="2023" name="Int. J. Mol. Sci.">
        <title>De Novo Assembly and Annotation of 11 Diverse Shrub Willow (Salix) Genomes Reveals Novel Gene Organization in Sex-Linked Regions.</title>
        <authorList>
            <person name="Hyden B."/>
            <person name="Feng K."/>
            <person name="Yates T.B."/>
            <person name="Jawdy S."/>
            <person name="Cereghino C."/>
            <person name="Smart L.B."/>
            <person name="Muchero W."/>
        </authorList>
    </citation>
    <scope>NUCLEOTIDE SEQUENCE</scope>
    <source>
        <tissue evidence="1">Shoot tip</tissue>
    </source>
</reference>
<organism evidence="1 2">
    <name type="scientific">Salix purpurea</name>
    <name type="common">Purple osier willow</name>
    <dbReference type="NCBI Taxonomy" id="77065"/>
    <lineage>
        <taxon>Eukaryota</taxon>
        <taxon>Viridiplantae</taxon>
        <taxon>Streptophyta</taxon>
        <taxon>Embryophyta</taxon>
        <taxon>Tracheophyta</taxon>
        <taxon>Spermatophyta</taxon>
        <taxon>Magnoliopsida</taxon>
        <taxon>eudicotyledons</taxon>
        <taxon>Gunneridae</taxon>
        <taxon>Pentapetalae</taxon>
        <taxon>rosids</taxon>
        <taxon>fabids</taxon>
        <taxon>Malpighiales</taxon>
        <taxon>Salicaceae</taxon>
        <taxon>Saliceae</taxon>
        <taxon>Salix</taxon>
    </lineage>
</organism>
<protein>
    <submittedName>
        <fullName evidence="1">Uncharacterized protein</fullName>
    </submittedName>
</protein>
<dbReference type="Proteomes" id="UP001151532">
    <property type="component" value="Chromosome 16"/>
</dbReference>
<dbReference type="EMBL" id="JAPFFK010000007">
    <property type="protein sequence ID" value="KAJ6754866.1"/>
    <property type="molecule type" value="Genomic_DNA"/>
</dbReference>
<keyword evidence="2" id="KW-1185">Reference proteome</keyword>
<sequence length="32" mass="3850">MYILKIPSRPQTHVTNYKARRIYCNSGLKIFH</sequence>
<reference evidence="1" key="1">
    <citation type="submission" date="2022-11" db="EMBL/GenBank/DDBJ databases">
        <authorList>
            <person name="Hyden B.L."/>
            <person name="Feng K."/>
            <person name="Yates T."/>
            <person name="Jawdy S."/>
            <person name="Smart L.B."/>
            <person name="Muchero W."/>
        </authorList>
    </citation>
    <scope>NUCLEOTIDE SEQUENCE</scope>
    <source>
        <tissue evidence="1">Shoot tip</tissue>
    </source>
</reference>
<evidence type="ECO:0000313" key="1">
    <source>
        <dbReference type="EMBL" id="KAJ6754866.1"/>
    </source>
</evidence>
<name>A0A9Q0VV18_SALPP</name>
<comment type="caution">
    <text evidence="1">The sequence shown here is derived from an EMBL/GenBank/DDBJ whole genome shotgun (WGS) entry which is preliminary data.</text>
</comment>
<accession>A0A9Q0VV18</accession>
<dbReference type="AlphaFoldDB" id="A0A9Q0VV18"/>
<evidence type="ECO:0000313" key="2">
    <source>
        <dbReference type="Proteomes" id="UP001151532"/>
    </source>
</evidence>
<gene>
    <name evidence="1" type="ORF">OIU79_027472</name>
</gene>